<dbReference type="Gene3D" id="3.90.400.10">
    <property type="entry name" value="Oligo-1,6-glucosidase, Domain 2"/>
    <property type="match status" value="1"/>
</dbReference>
<evidence type="ECO:0000313" key="6">
    <source>
        <dbReference type="Proteomes" id="UP001258017"/>
    </source>
</evidence>
<evidence type="ECO:0000259" key="4">
    <source>
        <dbReference type="SMART" id="SM00642"/>
    </source>
</evidence>
<comment type="catalytic activity">
    <reaction evidence="1">
        <text>Hydrolysis of terminal, non-reducing (1-&gt;4)-linked alpha-D-glucose residues with release of alpha-D-glucose.</text>
        <dbReference type="EC" id="3.2.1.20"/>
    </reaction>
</comment>
<dbReference type="EC" id="3.2.1.20" evidence="2"/>
<dbReference type="EMBL" id="JAIFRP010000008">
    <property type="protein sequence ID" value="KAK2587025.1"/>
    <property type="molecule type" value="Genomic_DNA"/>
</dbReference>
<sequence>MKHWLVFTALLIIVNGNPKDCNPEWWKNMLLYQIYPRSLKDSDGDGIGDIQGIISKMDHFSDLKVDALWLSPFYPSPLFDMGYDISDFTNVDPTYGTLKDFKDLVNAAHERGMKLIVDFVPNHTSDEHEWFKKSVKKIDPYTEYYVWRKGQVLPNGTITYPNNWKSTYNGPAWVWVEERQEYCFYQFSKRQIDLNYNSTRVRKEMENVLKFWLELGVDGFRMDAAPYYYEDQRFLDEPLSGLTDDPNAYNYTRKIYTRDQPETYEIVRSWRKLLDEYSVKEGCPRVLIIEAYASEELTMKYYENGAYFPFNFGFIDKVNENSTALDVAKYIRNWMSKMPDGATANWVSGNHDNHRLVSRFGEKRARIIMAMIFLLPGVAVIYNGDEIGMDDTILSWEETKDNEACNAGKENYLAKSRDPGRTPFQWDNSTSAGFSTNRETWLPVNRNYVTLNLANEIASKDSFYNMVKFLSKLKETLSVNDDKVDVKISNGNIVAFSRHTKDNKMVYVIANFGDREENVDLTSFVKVSNGHVSYVITPTNDVSAESTLRIADSLRIPAQTGLILSDEGVHT</sequence>
<gene>
    <name evidence="5" type="ORF">KPH14_010986</name>
</gene>
<dbReference type="Gene3D" id="3.20.20.80">
    <property type="entry name" value="Glycosidases"/>
    <property type="match status" value="1"/>
</dbReference>
<dbReference type="PANTHER" id="PTHR10357">
    <property type="entry name" value="ALPHA-AMYLASE FAMILY MEMBER"/>
    <property type="match status" value="1"/>
</dbReference>
<reference evidence="5" key="2">
    <citation type="journal article" date="2023" name="Commun. Biol.">
        <title>Intrasexual cuticular hydrocarbon dimorphism in a wasp sheds light on hydrocarbon biosynthesis genes in Hymenoptera.</title>
        <authorList>
            <person name="Moris V.C."/>
            <person name="Podsiadlowski L."/>
            <person name="Martin S."/>
            <person name="Oeyen J.P."/>
            <person name="Donath A."/>
            <person name="Petersen M."/>
            <person name="Wilbrandt J."/>
            <person name="Misof B."/>
            <person name="Liedtke D."/>
            <person name="Thamm M."/>
            <person name="Scheiner R."/>
            <person name="Schmitt T."/>
            <person name="Niehuis O."/>
        </authorList>
    </citation>
    <scope>NUCLEOTIDE SEQUENCE</scope>
    <source>
        <strain evidence="5">GBR_01_08_01A</strain>
    </source>
</reference>
<dbReference type="GO" id="GO:0004558">
    <property type="term" value="F:alpha-1,4-glucosidase activity"/>
    <property type="evidence" value="ECO:0007669"/>
    <property type="project" value="UniProtKB-EC"/>
</dbReference>
<keyword evidence="3" id="KW-0732">Signal</keyword>
<organism evidence="5 6">
    <name type="scientific">Odynerus spinipes</name>
    <dbReference type="NCBI Taxonomy" id="1348599"/>
    <lineage>
        <taxon>Eukaryota</taxon>
        <taxon>Metazoa</taxon>
        <taxon>Ecdysozoa</taxon>
        <taxon>Arthropoda</taxon>
        <taxon>Hexapoda</taxon>
        <taxon>Insecta</taxon>
        <taxon>Pterygota</taxon>
        <taxon>Neoptera</taxon>
        <taxon>Endopterygota</taxon>
        <taxon>Hymenoptera</taxon>
        <taxon>Apocrita</taxon>
        <taxon>Aculeata</taxon>
        <taxon>Vespoidea</taxon>
        <taxon>Vespidae</taxon>
        <taxon>Eumeninae</taxon>
        <taxon>Odynerus</taxon>
    </lineage>
</organism>
<reference evidence="5" key="1">
    <citation type="submission" date="2021-08" db="EMBL/GenBank/DDBJ databases">
        <authorList>
            <person name="Misof B."/>
            <person name="Oliver O."/>
            <person name="Podsiadlowski L."/>
            <person name="Donath A."/>
            <person name="Peters R."/>
            <person name="Mayer C."/>
            <person name="Rust J."/>
            <person name="Gunkel S."/>
            <person name="Lesny P."/>
            <person name="Martin S."/>
            <person name="Oeyen J.P."/>
            <person name="Petersen M."/>
            <person name="Panagiotis P."/>
            <person name="Wilbrandt J."/>
            <person name="Tanja T."/>
        </authorList>
    </citation>
    <scope>NUCLEOTIDE SEQUENCE</scope>
    <source>
        <strain evidence="5">GBR_01_08_01A</strain>
        <tissue evidence="5">Thorax + abdomen</tissue>
    </source>
</reference>
<comment type="caution">
    <text evidence="5">The sequence shown here is derived from an EMBL/GenBank/DDBJ whole genome shotgun (WGS) entry which is preliminary data.</text>
</comment>
<dbReference type="InterPro" id="IPR006047">
    <property type="entry name" value="GH13_cat_dom"/>
</dbReference>
<evidence type="ECO:0000256" key="2">
    <source>
        <dbReference type="ARBA" id="ARBA00012741"/>
    </source>
</evidence>
<accession>A0AAD9RW41</accession>
<dbReference type="Proteomes" id="UP001258017">
    <property type="component" value="Unassembled WGS sequence"/>
</dbReference>
<dbReference type="GO" id="GO:0005975">
    <property type="term" value="P:carbohydrate metabolic process"/>
    <property type="evidence" value="ECO:0007669"/>
    <property type="project" value="InterPro"/>
</dbReference>
<dbReference type="CDD" id="cd11328">
    <property type="entry name" value="AmyAc_maltase"/>
    <property type="match status" value="1"/>
</dbReference>
<dbReference type="SUPFAM" id="SSF51445">
    <property type="entry name" value="(Trans)glycosidases"/>
    <property type="match status" value="1"/>
</dbReference>
<feature type="domain" description="Glycosyl hydrolase family 13 catalytic" evidence="4">
    <location>
        <begin position="33"/>
        <end position="421"/>
    </location>
</feature>
<dbReference type="PANTHER" id="PTHR10357:SF179">
    <property type="entry name" value="NEUTRAL AND BASIC AMINO ACID TRANSPORT PROTEIN RBAT"/>
    <property type="match status" value="1"/>
</dbReference>
<protein>
    <recommendedName>
        <fullName evidence="2">alpha-glucosidase</fullName>
        <ecNumber evidence="2">3.2.1.20</ecNumber>
    </recommendedName>
</protein>
<evidence type="ECO:0000313" key="5">
    <source>
        <dbReference type="EMBL" id="KAK2587025.1"/>
    </source>
</evidence>
<proteinExistence type="predicted"/>
<dbReference type="Pfam" id="PF00128">
    <property type="entry name" value="Alpha-amylase"/>
    <property type="match status" value="1"/>
</dbReference>
<evidence type="ECO:0000256" key="3">
    <source>
        <dbReference type="SAM" id="SignalP"/>
    </source>
</evidence>
<dbReference type="InterPro" id="IPR045857">
    <property type="entry name" value="O16G_dom_2"/>
</dbReference>
<dbReference type="AlphaFoldDB" id="A0AAD9RW41"/>
<name>A0AAD9RW41_9HYME</name>
<feature type="signal peptide" evidence="3">
    <location>
        <begin position="1"/>
        <end position="16"/>
    </location>
</feature>
<evidence type="ECO:0000256" key="1">
    <source>
        <dbReference type="ARBA" id="ARBA00001657"/>
    </source>
</evidence>
<feature type="chain" id="PRO_5042274451" description="alpha-glucosidase" evidence="3">
    <location>
        <begin position="17"/>
        <end position="571"/>
    </location>
</feature>
<keyword evidence="6" id="KW-1185">Reference proteome</keyword>
<dbReference type="InterPro" id="IPR017853">
    <property type="entry name" value="GH"/>
</dbReference>
<dbReference type="SMART" id="SM00642">
    <property type="entry name" value="Aamy"/>
    <property type="match status" value="1"/>
</dbReference>